<feature type="compositionally biased region" description="Polar residues" evidence="1">
    <location>
        <begin position="1"/>
        <end position="12"/>
    </location>
</feature>
<accession>A0ABR1Q1P5</accession>
<feature type="region of interest" description="Disordered" evidence="1">
    <location>
        <begin position="1"/>
        <end position="34"/>
    </location>
</feature>
<evidence type="ECO:0000256" key="1">
    <source>
        <dbReference type="SAM" id="MobiDB-lite"/>
    </source>
</evidence>
<evidence type="ECO:0000313" key="2">
    <source>
        <dbReference type="EMBL" id="KAK7943915.1"/>
    </source>
</evidence>
<dbReference type="RefSeq" id="XP_066695946.1">
    <property type="nucleotide sequence ID" value="XM_066849250.1"/>
</dbReference>
<keyword evidence="3" id="KW-1185">Reference proteome</keyword>
<gene>
    <name evidence="2" type="ORF">PG986_013028</name>
</gene>
<comment type="caution">
    <text evidence="2">The sequence shown here is derived from an EMBL/GenBank/DDBJ whole genome shotgun (WGS) entry which is preliminary data.</text>
</comment>
<dbReference type="GeneID" id="92082312"/>
<proteinExistence type="predicted"/>
<reference evidence="2 3" key="1">
    <citation type="submission" date="2023-01" db="EMBL/GenBank/DDBJ databases">
        <title>Analysis of 21 Apiospora genomes using comparative genomics revels a genus with tremendous synthesis potential of carbohydrate active enzymes and secondary metabolites.</title>
        <authorList>
            <person name="Sorensen T."/>
        </authorList>
    </citation>
    <scope>NUCLEOTIDE SEQUENCE [LARGE SCALE GENOMIC DNA]</scope>
    <source>
        <strain evidence="2 3">CBS 24483</strain>
    </source>
</reference>
<organism evidence="2 3">
    <name type="scientific">Apiospora aurea</name>
    <dbReference type="NCBI Taxonomy" id="335848"/>
    <lineage>
        <taxon>Eukaryota</taxon>
        <taxon>Fungi</taxon>
        <taxon>Dikarya</taxon>
        <taxon>Ascomycota</taxon>
        <taxon>Pezizomycotina</taxon>
        <taxon>Sordariomycetes</taxon>
        <taxon>Xylariomycetidae</taxon>
        <taxon>Amphisphaeriales</taxon>
        <taxon>Apiosporaceae</taxon>
        <taxon>Apiospora</taxon>
    </lineage>
</organism>
<evidence type="ECO:0000313" key="3">
    <source>
        <dbReference type="Proteomes" id="UP001391051"/>
    </source>
</evidence>
<protein>
    <submittedName>
        <fullName evidence="2">Uncharacterized protein</fullName>
    </submittedName>
</protein>
<sequence>MASSVPTAALSSSKDRQHSGTAVAETDDGKTSPLSRNEEIHALKAVYQYQPHHNLFGRNEARYDQTYVSHDLAVRFYDKFEPWEVEAIRCIHVFDEVKGELVTLRQHFAMLAPTSFGPFDPDGPSPFAFMSTQCPFFIMTLLLTQRACMALQIKVETILTGANKQIGLVDEDIARGLETAVRLLQLRDPAERSIAVQQEKAYLDRNSHIRYESLRSDLSIAAQKLRRGARRGLGPWDEAEARRDPLAFLGDSVPTEGGPPVAWVRLWNGKYANLYGGYVPPSLGGDGATACGTSAGGGTGGALEAGGGAVGNRAGARAEYPGPLSLEPHGGGLGRSRSREVAVEAPVYLPARYYVRLSGFR</sequence>
<dbReference type="EMBL" id="JAQQWE010000008">
    <property type="protein sequence ID" value="KAK7943915.1"/>
    <property type="molecule type" value="Genomic_DNA"/>
</dbReference>
<dbReference type="Proteomes" id="UP001391051">
    <property type="component" value="Unassembled WGS sequence"/>
</dbReference>
<name>A0ABR1Q1P5_9PEZI</name>